<accession>A0AAD8F2K2</accession>
<protein>
    <submittedName>
        <fullName evidence="1">Kelch-like protein 5</fullName>
    </submittedName>
</protein>
<name>A0AAD8F2K2_BIOPF</name>
<comment type="caution">
    <text evidence="1">The sequence shown here is derived from an EMBL/GenBank/DDBJ whole genome shotgun (WGS) entry which is preliminary data.</text>
</comment>
<sequence length="104" mass="12242">MTSFKDEVNTYILQSCGHLWKIVQSAADSVDFEFVEKLRHIDWPLHGVVIVMNELYIFGVRSPKLENNVKSKRSVQRFNKIYHIYYSNSTEKSTFVPFILKRKG</sequence>
<reference evidence="1" key="1">
    <citation type="journal article" date="2023" name="PLoS Negl. Trop. Dis.">
        <title>A genome sequence for Biomphalaria pfeifferi, the major vector snail for the human-infecting parasite Schistosoma mansoni.</title>
        <authorList>
            <person name="Bu L."/>
            <person name="Lu L."/>
            <person name="Laidemitt M.R."/>
            <person name="Zhang S.M."/>
            <person name="Mutuku M."/>
            <person name="Mkoji G."/>
            <person name="Steinauer M."/>
            <person name="Loker E.S."/>
        </authorList>
    </citation>
    <scope>NUCLEOTIDE SEQUENCE</scope>
    <source>
        <strain evidence="1">KasaAsao</strain>
    </source>
</reference>
<gene>
    <name evidence="1" type="ORF">Bpfe_021701</name>
</gene>
<reference evidence="1" key="2">
    <citation type="submission" date="2023-04" db="EMBL/GenBank/DDBJ databases">
        <authorList>
            <person name="Bu L."/>
            <person name="Lu L."/>
            <person name="Laidemitt M.R."/>
            <person name="Zhang S.M."/>
            <person name="Mutuku M."/>
            <person name="Mkoji G."/>
            <person name="Steinauer M."/>
            <person name="Loker E.S."/>
        </authorList>
    </citation>
    <scope>NUCLEOTIDE SEQUENCE</scope>
    <source>
        <strain evidence="1">KasaAsao</strain>
        <tissue evidence="1">Whole Snail</tissue>
    </source>
</reference>
<dbReference type="AlphaFoldDB" id="A0AAD8F2K2"/>
<dbReference type="EMBL" id="JASAOG010000132">
    <property type="protein sequence ID" value="KAK0048935.1"/>
    <property type="molecule type" value="Genomic_DNA"/>
</dbReference>
<organism evidence="1 2">
    <name type="scientific">Biomphalaria pfeifferi</name>
    <name type="common">Bloodfluke planorb</name>
    <name type="synonym">Freshwater snail</name>
    <dbReference type="NCBI Taxonomy" id="112525"/>
    <lineage>
        <taxon>Eukaryota</taxon>
        <taxon>Metazoa</taxon>
        <taxon>Spiralia</taxon>
        <taxon>Lophotrochozoa</taxon>
        <taxon>Mollusca</taxon>
        <taxon>Gastropoda</taxon>
        <taxon>Heterobranchia</taxon>
        <taxon>Euthyneura</taxon>
        <taxon>Panpulmonata</taxon>
        <taxon>Hygrophila</taxon>
        <taxon>Lymnaeoidea</taxon>
        <taxon>Planorbidae</taxon>
        <taxon>Biomphalaria</taxon>
    </lineage>
</organism>
<proteinExistence type="predicted"/>
<dbReference type="Proteomes" id="UP001233172">
    <property type="component" value="Unassembled WGS sequence"/>
</dbReference>
<keyword evidence="2" id="KW-1185">Reference proteome</keyword>
<evidence type="ECO:0000313" key="1">
    <source>
        <dbReference type="EMBL" id="KAK0048935.1"/>
    </source>
</evidence>
<evidence type="ECO:0000313" key="2">
    <source>
        <dbReference type="Proteomes" id="UP001233172"/>
    </source>
</evidence>